<dbReference type="InterPro" id="IPR035919">
    <property type="entry name" value="EAL_sf"/>
</dbReference>
<dbReference type="InterPro" id="IPR000160">
    <property type="entry name" value="GGDEF_dom"/>
</dbReference>
<name>A0A8J7H860_9FIRM</name>
<dbReference type="InterPro" id="IPR029787">
    <property type="entry name" value="Nucleotide_cyclase"/>
</dbReference>
<dbReference type="Proteomes" id="UP000623269">
    <property type="component" value="Unassembled WGS sequence"/>
</dbReference>
<accession>A0A8J7H860</accession>
<organism evidence="3 4">
    <name type="scientific">Mobilitalea sibirica</name>
    <dbReference type="NCBI Taxonomy" id="1462919"/>
    <lineage>
        <taxon>Bacteria</taxon>
        <taxon>Bacillati</taxon>
        <taxon>Bacillota</taxon>
        <taxon>Clostridia</taxon>
        <taxon>Lachnospirales</taxon>
        <taxon>Lachnospiraceae</taxon>
        <taxon>Mobilitalea</taxon>
    </lineage>
</organism>
<dbReference type="SUPFAM" id="SSF141868">
    <property type="entry name" value="EAL domain-like"/>
    <property type="match status" value="1"/>
</dbReference>
<dbReference type="GO" id="GO:0071111">
    <property type="term" value="F:cyclic-guanylate-specific phosphodiesterase activity"/>
    <property type="evidence" value="ECO:0007669"/>
    <property type="project" value="InterPro"/>
</dbReference>
<dbReference type="Gene3D" id="3.20.20.450">
    <property type="entry name" value="EAL domain"/>
    <property type="match status" value="1"/>
</dbReference>
<dbReference type="Pfam" id="PF00990">
    <property type="entry name" value="GGDEF"/>
    <property type="match status" value="1"/>
</dbReference>
<feature type="domain" description="GGDEF" evidence="2">
    <location>
        <begin position="44"/>
        <end position="176"/>
    </location>
</feature>
<evidence type="ECO:0000259" key="1">
    <source>
        <dbReference type="PROSITE" id="PS50883"/>
    </source>
</evidence>
<dbReference type="CDD" id="cd01948">
    <property type="entry name" value="EAL"/>
    <property type="match status" value="1"/>
</dbReference>
<dbReference type="Gene3D" id="3.30.70.270">
    <property type="match status" value="1"/>
</dbReference>
<dbReference type="PROSITE" id="PS50883">
    <property type="entry name" value="EAL"/>
    <property type="match status" value="1"/>
</dbReference>
<feature type="domain" description="EAL" evidence="1">
    <location>
        <begin position="184"/>
        <end position="438"/>
    </location>
</feature>
<dbReference type="SMART" id="SM00052">
    <property type="entry name" value="EAL"/>
    <property type="match status" value="1"/>
</dbReference>
<keyword evidence="4" id="KW-1185">Reference proteome</keyword>
<proteinExistence type="predicted"/>
<comment type="caution">
    <text evidence="3">The sequence shown here is derived from an EMBL/GenBank/DDBJ whole genome shotgun (WGS) entry which is preliminary data.</text>
</comment>
<dbReference type="InterPro" id="IPR001633">
    <property type="entry name" value="EAL_dom"/>
</dbReference>
<dbReference type="NCBIfam" id="TIGR00254">
    <property type="entry name" value="GGDEF"/>
    <property type="match status" value="1"/>
</dbReference>
<dbReference type="PANTHER" id="PTHR33121:SF70">
    <property type="entry name" value="SIGNALING PROTEIN YKOW"/>
    <property type="match status" value="1"/>
</dbReference>
<reference evidence="3" key="1">
    <citation type="submission" date="2020-12" db="EMBL/GenBank/DDBJ databases">
        <title>M. sibirica DSM 26468T genome.</title>
        <authorList>
            <person name="Thieme N."/>
            <person name="Rettenmaier R."/>
            <person name="Zverlov V."/>
            <person name="Liebl W."/>
        </authorList>
    </citation>
    <scope>NUCLEOTIDE SEQUENCE</scope>
    <source>
        <strain evidence="3">DSM 26468</strain>
    </source>
</reference>
<dbReference type="CDD" id="cd01949">
    <property type="entry name" value="GGDEF"/>
    <property type="match status" value="1"/>
</dbReference>
<dbReference type="InterPro" id="IPR043128">
    <property type="entry name" value="Rev_trsase/Diguanyl_cyclase"/>
</dbReference>
<evidence type="ECO:0000313" key="3">
    <source>
        <dbReference type="EMBL" id="MBH1940010.1"/>
    </source>
</evidence>
<dbReference type="SMART" id="SM00267">
    <property type="entry name" value="GGDEF"/>
    <property type="match status" value="1"/>
</dbReference>
<dbReference type="RefSeq" id="WP_197660235.1">
    <property type="nucleotide sequence ID" value="NZ_JAEAGR010000003.1"/>
</dbReference>
<dbReference type="EMBL" id="JAEAGR010000003">
    <property type="protein sequence ID" value="MBH1940010.1"/>
    <property type="molecule type" value="Genomic_DNA"/>
</dbReference>
<evidence type="ECO:0000313" key="4">
    <source>
        <dbReference type="Proteomes" id="UP000623269"/>
    </source>
</evidence>
<dbReference type="AlphaFoldDB" id="A0A8J7H860"/>
<protein>
    <submittedName>
        <fullName evidence="3">Bifunctional diguanylate cyclase/phosphodiesterase</fullName>
    </submittedName>
</protein>
<gene>
    <name evidence="3" type="ORF">I5677_03750</name>
</gene>
<dbReference type="PANTHER" id="PTHR33121">
    <property type="entry name" value="CYCLIC DI-GMP PHOSPHODIESTERASE PDEF"/>
    <property type="match status" value="1"/>
</dbReference>
<evidence type="ECO:0000259" key="2">
    <source>
        <dbReference type="PROSITE" id="PS50887"/>
    </source>
</evidence>
<dbReference type="Pfam" id="PF00563">
    <property type="entry name" value="EAL"/>
    <property type="match status" value="1"/>
</dbReference>
<dbReference type="SUPFAM" id="SSF55073">
    <property type="entry name" value="Nucleotide cyclase"/>
    <property type="match status" value="1"/>
</dbReference>
<dbReference type="PROSITE" id="PS50887">
    <property type="entry name" value="GGDEF"/>
    <property type="match status" value="1"/>
</dbReference>
<sequence>MGKTSERTTLHYDALTGLPKLNLLKNKITDLISPGSGEQITGADSFAIIYIEVDNFRYLVDTYGTKAGNEVIKCISNYLTCKIKEPHFIARIARDKFAIVIDEFKSNTKLVHYIENIINNACTKCSTNYIFYISMSAGIAVFPDHGRDLKSLLKNTETAMFTAKSLGSEINIYSDQLKKDIVNQIQMVNKLQVGIEKEEFTLFYQPEFNLHTNEIIGVEALVRWPHPENGFISPNTFIPIAEKSKQIYALEQWIVNNALKQKLKWEEDGLEHIELSINLSSKTLESESNFQKIEQIIASYKVDYTKIIFEITETVIISHVDTAIERLNRLREYGIRIALDDFGTGFSSLTHIMKLPIDIIKIDRSFIKSIPKGNEETVITKNILSLAQDLNYRVVAEGIETQEQLEYLKLISCDRGQGYLLCTPLPSDKVYEVLRSSDDCVF</sequence>
<dbReference type="InterPro" id="IPR050706">
    <property type="entry name" value="Cyclic-di-GMP_PDE-like"/>
</dbReference>